<dbReference type="GO" id="GO:0003824">
    <property type="term" value="F:catalytic activity"/>
    <property type="evidence" value="ECO:0007669"/>
    <property type="project" value="InterPro"/>
</dbReference>
<dbReference type="InterPro" id="IPR010071">
    <property type="entry name" value="AA_adenyl_dom"/>
</dbReference>
<dbReference type="PANTHER" id="PTHR45527">
    <property type="entry name" value="NONRIBOSOMAL PEPTIDE SYNTHETASE"/>
    <property type="match status" value="1"/>
</dbReference>
<dbReference type="Pfam" id="PF00501">
    <property type="entry name" value="AMP-binding"/>
    <property type="match status" value="1"/>
</dbReference>
<dbReference type="GO" id="GO:0005737">
    <property type="term" value="C:cytoplasm"/>
    <property type="evidence" value="ECO:0007669"/>
    <property type="project" value="TreeGrafter"/>
</dbReference>
<dbReference type="Gene3D" id="1.10.10.1830">
    <property type="entry name" value="Non-ribosomal peptide synthase, adenylation domain"/>
    <property type="match status" value="1"/>
</dbReference>
<dbReference type="PROSITE" id="PS00012">
    <property type="entry name" value="PHOSPHOPANTETHEINE"/>
    <property type="match status" value="1"/>
</dbReference>
<dbReference type="NCBIfam" id="TIGR01733">
    <property type="entry name" value="AA-adenyl-dom"/>
    <property type="match status" value="1"/>
</dbReference>
<evidence type="ECO:0000256" key="1">
    <source>
        <dbReference type="ARBA" id="ARBA00001957"/>
    </source>
</evidence>
<dbReference type="Gene3D" id="1.10.1200.10">
    <property type="entry name" value="ACP-like"/>
    <property type="match status" value="1"/>
</dbReference>
<dbReference type="Gene3D" id="3.40.50.980">
    <property type="match status" value="2"/>
</dbReference>
<dbReference type="Pfam" id="PF00550">
    <property type="entry name" value="PP-binding"/>
    <property type="match status" value="1"/>
</dbReference>
<dbReference type="InterPro" id="IPR023213">
    <property type="entry name" value="CAT-like_dom_sf"/>
</dbReference>
<dbReference type="SUPFAM" id="SSF47336">
    <property type="entry name" value="ACP-like"/>
    <property type="match status" value="1"/>
</dbReference>
<dbReference type="InterPro" id="IPR009081">
    <property type="entry name" value="PP-bd_ACP"/>
</dbReference>
<dbReference type="PRINTS" id="PR00154">
    <property type="entry name" value="AMPBINDING"/>
</dbReference>
<dbReference type="GO" id="GO:0043041">
    <property type="term" value="P:amino acid activation for nonribosomal peptide biosynthetic process"/>
    <property type="evidence" value="ECO:0007669"/>
    <property type="project" value="TreeGrafter"/>
</dbReference>
<dbReference type="PROSITE" id="PS00455">
    <property type="entry name" value="AMP_BINDING"/>
    <property type="match status" value="1"/>
</dbReference>
<dbReference type="SUPFAM" id="SSF52777">
    <property type="entry name" value="CoA-dependent acyltransferases"/>
    <property type="match status" value="2"/>
</dbReference>
<dbReference type="EMBL" id="WJIE01000004">
    <property type="protein sequence ID" value="MRG93034.1"/>
    <property type="molecule type" value="Genomic_DNA"/>
</dbReference>
<accession>A0A6N7PSL5</accession>
<dbReference type="Pfam" id="PF18563">
    <property type="entry name" value="TubC_N"/>
    <property type="match status" value="1"/>
</dbReference>
<dbReference type="InterPro" id="IPR000873">
    <property type="entry name" value="AMP-dep_synth/lig_dom"/>
</dbReference>
<comment type="caution">
    <text evidence="5">The sequence shown here is derived from an EMBL/GenBank/DDBJ whole genome shotgun (WGS) entry which is preliminary data.</text>
</comment>
<dbReference type="InterPro" id="IPR006162">
    <property type="entry name" value="Ppantetheine_attach_site"/>
</dbReference>
<dbReference type="SMART" id="SM00823">
    <property type="entry name" value="PKS_PP"/>
    <property type="match status" value="1"/>
</dbReference>
<gene>
    <name evidence="5" type="ORF">GF068_13995</name>
</gene>
<dbReference type="GO" id="GO:0044550">
    <property type="term" value="P:secondary metabolite biosynthetic process"/>
    <property type="evidence" value="ECO:0007669"/>
    <property type="project" value="TreeGrafter"/>
</dbReference>
<dbReference type="Gene3D" id="2.30.38.10">
    <property type="entry name" value="Luciferase, Domain 3"/>
    <property type="match status" value="1"/>
</dbReference>
<evidence type="ECO:0000259" key="4">
    <source>
        <dbReference type="PROSITE" id="PS50075"/>
    </source>
</evidence>
<dbReference type="InterPro" id="IPR036736">
    <property type="entry name" value="ACP-like_sf"/>
</dbReference>
<comment type="cofactor">
    <cofactor evidence="1">
        <name>pantetheine 4'-phosphate</name>
        <dbReference type="ChEBI" id="CHEBI:47942"/>
    </cofactor>
</comment>
<dbReference type="InterPro" id="IPR041464">
    <property type="entry name" value="TubC_N"/>
</dbReference>
<dbReference type="Gene3D" id="3.30.559.10">
    <property type="entry name" value="Chloramphenicol acetyltransferase-like domain"/>
    <property type="match status" value="1"/>
</dbReference>
<dbReference type="Gene3D" id="3.30.559.30">
    <property type="entry name" value="Nonribosomal peptide synthetase, condensation domain"/>
    <property type="match status" value="1"/>
</dbReference>
<dbReference type="Proteomes" id="UP000440224">
    <property type="component" value="Unassembled WGS sequence"/>
</dbReference>
<dbReference type="PANTHER" id="PTHR45527:SF1">
    <property type="entry name" value="FATTY ACID SYNTHASE"/>
    <property type="match status" value="1"/>
</dbReference>
<keyword evidence="2" id="KW-0596">Phosphopantetheine</keyword>
<dbReference type="Pfam" id="PF13193">
    <property type="entry name" value="AMP-binding_C"/>
    <property type="match status" value="1"/>
</dbReference>
<dbReference type="PROSITE" id="PS50075">
    <property type="entry name" value="CARRIER"/>
    <property type="match status" value="1"/>
</dbReference>
<evidence type="ECO:0000256" key="3">
    <source>
        <dbReference type="ARBA" id="ARBA00022553"/>
    </source>
</evidence>
<dbReference type="GO" id="GO:0031177">
    <property type="term" value="F:phosphopantetheine binding"/>
    <property type="evidence" value="ECO:0007669"/>
    <property type="project" value="InterPro"/>
</dbReference>
<evidence type="ECO:0000256" key="2">
    <source>
        <dbReference type="ARBA" id="ARBA00022450"/>
    </source>
</evidence>
<dbReference type="RefSeq" id="WP_153819907.1">
    <property type="nucleotide sequence ID" value="NZ_WJIE01000004.1"/>
</dbReference>
<reference evidence="5 6" key="1">
    <citation type="submission" date="2019-10" db="EMBL/GenBank/DDBJ databases">
        <title>A soil myxobacterium in the family Polyangiaceae.</title>
        <authorList>
            <person name="Li Y."/>
            <person name="Wang J."/>
        </authorList>
    </citation>
    <scope>NUCLEOTIDE SEQUENCE [LARGE SCALE GENOMIC DNA]</scope>
    <source>
        <strain evidence="5 6">DSM 14734</strain>
    </source>
</reference>
<dbReference type="FunFam" id="3.40.50.980:FF:000001">
    <property type="entry name" value="Non-ribosomal peptide synthetase"/>
    <property type="match status" value="1"/>
</dbReference>
<dbReference type="FunFam" id="3.30.300.30:FF:000010">
    <property type="entry name" value="Enterobactin synthetase component F"/>
    <property type="match status" value="1"/>
</dbReference>
<dbReference type="AlphaFoldDB" id="A0A6N7PSL5"/>
<dbReference type="InterPro" id="IPR044894">
    <property type="entry name" value="TubC_N_sf"/>
</dbReference>
<dbReference type="InterPro" id="IPR001242">
    <property type="entry name" value="Condensation_dom"/>
</dbReference>
<dbReference type="CDD" id="cd19531">
    <property type="entry name" value="LCL_NRPS-like"/>
    <property type="match status" value="1"/>
</dbReference>
<dbReference type="InterPro" id="IPR020459">
    <property type="entry name" value="AMP-binding"/>
</dbReference>
<dbReference type="Pfam" id="PF00668">
    <property type="entry name" value="Condensation"/>
    <property type="match status" value="1"/>
</dbReference>
<dbReference type="InterPro" id="IPR020845">
    <property type="entry name" value="AMP-binding_CS"/>
</dbReference>
<dbReference type="InterPro" id="IPR020806">
    <property type="entry name" value="PKS_PP-bd"/>
</dbReference>
<sequence>MTTAKALLGLLTSKGVRLWASEGQLRFKAPPGALQAEDKEAMRAHKAELLSLLSGRTAIGVSSVQRRLWFLSRLASGECAYLVAQAYELRGPLRPELLERAQQRIVARHEALRATFVELEGHLVQFIEDHHTLPLQRLRFPEPPTQEQVQEALRDVLARPFDLGREPPVRSCLLTLGPDHHVFALGFHHLVVDGWSLGLFNEELSALHGEELSGEPAALPELRLGYADFVEWERQVYLASRSLPYWRARLERLPSLELPCDFPRPAFTRYEGRQHRFLLPPEVDAALARVASEEGATPFAALLAVFAVALQRMSRQRDLVVGTPHANRGDHGFEPLIGCMVNTLVLRIEIPRGINFRELVRRVHRAGLEAAEHQDVAFEELVQLSGQTRDPSRSPLFQVFFGLQNVSRAPRLAGLSAEELPFDPKLCQFDLEFHLTPSPGGTRGVLLSSASLFSDEFTPHFAESFTTLATRLGVAPDAPVDAACLLGEARAREVLLDWNRTEHPYPRACCLHAWVRERLEQTPEEPAVTCAGRTLSGAEVLSRAHGIAHALAARGIGTGHFVAVLGQRSPELLCAVLGVLASGAAYLPLDPEMPAERLSFMLADSQARLVLSEDPTPSAVPEDVPVLLLRDLEPLRADAPPPVAVTSEDPAYLLYTSGSTGRPKGVVVRHRNVVSCLWAFARAPGLGAGDVFLAVTTWSFDISVLELFLPLVTGARLVLAETEDVRDGKRLARLLEAHSVTAMQGTPATWSLLMGSGWKGDKRLKALCGGEHPSREVVDFLATHCAELWNLYGPTETTIWSLRERLSPGAPILAGRPLENTQIYVLDEAGLPVGPGVPGELYIGGEGVAAGYWNRPELTAERFVQINPGGVLPAPVRCYRTGDLVRQRGDGRVEFLGRLDEQVKIRGYRIETGEIEHVLNQHPGVREAAVVARPGPDGSLELIACVCPEAEEALVAQELRDWLTGRLPTYMVPAHFAVLEELPRTPNGKVHRKALPPASFSRRAAEVVHEPPVGPMEEAVAALYAELLPGRRPGRNDDFFALGGHSLMAARLLHAASERLGVSVSMNELFLHPTVRGLSLVFKRARLQAAVRRGDMEALEAAVAELSEDEAQSMLSELIPT</sequence>
<name>A0A6N7PSL5_9BACT</name>
<dbReference type="Gene3D" id="3.30.300.30">
    <property type="match status" value="1"/>
</dbReference>
<dbReference type="InterPro" id="IPR045851">
    <property type="entry name" value="AMP-bd_C_sf"/>
</dbReference>
<proteinExistence type="predicted"/>
<protein>
    <submittedName>
        <fullName evidence="5">Amino acid adenylation domain-containing protein</fullName>
    </submittedName>
</protein>
<dbReference type="CDD" id="cd12116">
    <property type="entry name" value="A_NRPS_Ta1_like"/>
    <property type="match status" value="1"/>
</dbReference>
<keyword evidence="3" id="KW-0597">Phosphoprotein</keyword>
<feature type="domain" description="Carrier" evidence="4">
    <location>
        <begin position="1011"/>
        <end position="1086"/>
    </location>
</feature>
<keyword evidence="6" id="KW-1185">Reference proteome</keyword>
<organism evidence="5 6">
    <name type="scientific">Polyangium spumosum</name>
    <dbReference type="NCBI Taxonomy" id="889282"/>
    <lineage>
        <taxon>Bacteria</taxon>
        <taxon>Pseudomonadati</taxon>
        <taxon>Myxococcota</taxon>
        <taxon>Polyangia</taxon>
        <taxon>Polyangiales</taxon>
        <taxon>Polyangiaceae</taxon>
        <taxon>Polyangium</taxon>
    </lineage>
</organism>
<dbReference type="OrthoDB" id="9757540at2"/>
<dbReference type="InterPro" id="IPR025110">
    <property type="entry name" value="AMP-bd_C"/>
</dbReference>
<evidence type="ECO:0000313" key="5">
    <source>
        <dbReference type="EMBL" id="MRG93034.1"/>
    </source>
</evidence>
<evidence type="ECO:0000313" key="6">
    <source>
        <dbReference type="Proteomes" id="UP000440224"/>
    </source>
</evidence>
<dbReference type="SUPFAM" id="SSF56801">
    <property type="entry name" value="Acetyl-CoA synthetase-like"/>
    <property type="match status" value="1"/>
</dbReference>